<keyword evidence="5" id="KW-1185">Reference proteome</keyword>
<accession>A0A6A6X711</accession>
<gene>
    <name evidence="4" type="ORF">K505DRAFT_338793</name>
</gene>
<keyword evidence="2" id="KW-0812">Transmembrane</keyword>
<evidence type="ECO:0000256" key="1">
    <source>
        <dbReference type="SAM" id="MobiDB-lite"/>
    </source>
</evidence>
<proteinExistence type="predicted"/>
<sequence length="327" mass="33712">MVRPYSLLSWQLFAALAVAQRVVPRAAEATPFIPGQHFKRIPAPQPTSPPQVVRKALVGRDAATCGWMIADGTANVCGEAQYCTTSASNGGDFGVWNCCNPDSCYLATGCTKDVECTGAANYCVTSYMSNDGTTFSRFMCGTTSSIVSMAYSREDTPQFTASQLSVSLSSAASASAASASLASASRAAAASASGTSTIGTSTSVSAAPSEQTSKGAQTTTDNKKSGLSTGALVGIIIAVIVIIALIGAIAFFMWRRKNNATNPAAPTAAEMSGAPLMSGGPSEHYKPHAYPDTYAHQGHAGTPQYPVELDGPPAYAQPPVVHEMGTK</sequence>
<dbReference type="Proteomes" id="UP000799757">
    <property type="component" value="Unassembled WGS sequence"/>
</dbReference>
<name>A0A6A6X711_9PLEO</name>
<reference evidence="4" key="1">
    <citation type="journal article" date="2020" name="Stud. Mycol.">
        <title>101 Dothideomycetes genomes: a test case for predicting lifestyles and emergence of pathogens.</title>
        <authorList>
            <person name="Haridas S."/>
            <person name="Albert R."/>
            <person name="Binder M."/>
            <person name="Bloem J."/>
            <person name="Labutti K."/>
            <person name="Salamov A."/>
            <person name="Andreopoulos B."/>
            <person name="Baker S."/>
            <person name="Barry K."/>
            <person name="Bills G."/>
            <person name="Bluhm B."/>
            <person name="Cannon C."/>
            <person name="Castanera R."/>
            <person name="Culley D."/>
            <person name="Daum C."/>
            <person name="Ezra D."/>
            <person name="Gonzalez J."/>
            <person name="Henrissat B."/>
            <person name="Kuo A."/>
            <person name="Liang C."/>
            <person name="Lipzen A."/>
            <person name="Lutzoni F."/>
            <person name="Magnuson J."/>
            <person name="Mondo S."/>
            <person name="Nolan M."/>
            <person name="Ohm R."/>
            <person name="Pangilinan J."/>
            <person name="Park H.-J."/>
            <person name="Ramirez L."/>
            <person name="Alfaro M."/>
            <person name="Sun H."/>
            <person name="Tritt A."/>
            <person name="Yoshinaga Y."/>
            <person name="Zwiers L.-H."/>
            <person name="Turgeon B."/>
            <person name="Goodwin S."/>
            <person name="Spatafora J."/>
            <person name="Crous P."/>
            <person name="Grigoriev I."/>
        </authorList>
    </citation>
    <scope>NUCLEOTIDE SEQUENCE</scope>
    <source>
        <strain evidence="4">CBS 109.77</strain>
    </source>
</reference>
<feature type="region of interest" description="Disordered" evidence="1">
    <location>
        <begin position="195"/>
        <end position="224"/>
    </location>
</feature>
<feature type="signal peptide" evidence="3">
    <location>
        <begin position="1"/>
        <end position="19"/>
    </location>
</feature>
<feature type="chain" id="PRO_5025401626" description="Mid2 domain-containing protein" evidence="3">
    <location>
        <begin position="20"/>
        <end position="327"/>
    </location>
</feature>
<dbReference type="OrthoDB" id="3796124at2759"/>
<feature type="transmembrane region" description="Helical" evidence="2">
    <location>
        <begin position="231"/>
        <end position="254"/>
    </location>
</feature>
<evidence type="ECO:0000256" key="3">
    <source>
        <dbReference type="SAM" id="SignalP"/>
    </source>
</evidence>
<dbReference type="AlphaFoldDB" id="A0A6A6X711"/>
<evidence type="ECO:0008006" key="6">
    <source>
        <dbReference type="Google" id="ProtNLM"/>
    </source>
</evidence>
<dbReference type="PANTHER" id="PTHR16861">
    <property type="entry name" value="GLYCOPROTEIN 38"/>
    <property type="match status" value="1"/>
</dbReference>
<evidence type="ECO:0000313" key="5">
    <source>
        <dbReference type="Proteomes" id="UP000799757"/>
    </source>
</evidence>
<dbReference type="EMBL" id="MU001976">
    <property type="protein sequence ID" value="KAF2792300.1"/>
    <property type="molecule type" value="Genomic_DNA"/>
</dbReference>
<keyword evidence="2" id="KW-0472">Membrane</keyword>
<dbReference type="PANTHER" id="PTHR16861:SF4">
    <property type="entry name" value="SH3 DOMAIN PROTEIN (AFU_ORTHOLOGUE AFUA_1G13610)"/>
    <property type="match status" value="1"/>
</dbReference>
<feature type="compositionally biased region" description="Low complexity" evidence="1">
    <location>
        <begin position="195"/>
        <end position="207"/>
    </location>
</feature>
<feature type="compositionally biased region" description="Polar residues" evidence="1">
    <location>
        <begin position="208"/>
        <end position="224"/>
    </location>
</feature>
<organism evidence="4 5">
    <name type="scientific">Melanomma pulvis-pyrius CBS 109.77</name>
    <dbReference type="NCBI Taxonomy" id="1314802"/>
    <lineage>
        <taxon>Eukaryota</taxon>
        <taxon>Fungi</taxon>
        <taxon>Dikarya</taxon>
        <taxon>Ascomycota</taxon>
        <taxon>Pezizomycotina</taxon>
        <taxon>Dothideomycetes</taxon>
        <taxon>Pleosporomycetidae</taxon>
        <taxon>Pleosporales</taxon>
        <taxon>Melanommataceae</taxon>
        <taxon>Melanomma</taxon>
    </lineage>
</organism>
<dbReference type="Pfam" id="PF05808">
    <property type="entry name" value="Podoplanin"/>
    <property type="match status" value="1"/>
</dbReference>
<keyword evidence="2" id="KW-1133">Transmembrane helix</keyword>
<evidence type="ECO:0000256" key="2">
    <source>
        <dbReference type="SAM" id="Phobius"/>
    </source>
</evidence>
<keyword evidence="3" id="KW-0732">Signal</keyword>
<protein>
    <recommendedName>
        <fullName evidence="6">Mid2 domain-containing protein</fullName>
    </recommendedName>
</protein>
<evidence type="ECO:0000313" key="4">
    <source>
        <dbReference type="EMBL" id="KAF2792300.1"/>
    </source>
</evidence>